<sequence>MTDFVLIDSPSGSEEDANFQTLPTMAPRKKKAKIDYLEFLDAHPFVRETVVDKIYGCMVGSALGDTIGLYTESMTKSESARRHPDRTFQLVWPATELYADSHRTRFAPCAWTDDTDQALLIVLSYIHNYTQAGSSDPTKHANDTLPNDFAARLKIWFDQGLLALSRPPYGIGQLVRKVVERREYLENPANAAIDAWVRSRRFDAPNGSLMRTHPIGIIGTGLSEEKTWKISVQVGWNTHVDPRCTVSCCILVALIRGLLRGDITNEEDVDACIERSYAWVKKNPKLMNPGGDETLSDAHIEHHLERSVFEHHVYAKTLEDLKLDEGKAIGYVYKCLGSAILLLRLVMRKGSMLSTTGGPLALATAFEELTVDLIMEGGDADTNGAAACALVGAYLGYANLPSHWTLGLAHREWLMSKTYRLAVASGVIADTLQPEDDEAAEGPRGLMREEEVELRDKALVHDMIAKVKARQARERAEEESKKKKKCLVGWLSG</sequence>
<proteinExistence type="predicted"/>
<dbReference type="PANTHER" id="PTHR16222">
    <property type="entry name" value="ADP-RIBOSYLGLYCOHYDROLASE"/>
    <property type="match status" value="1"/>
</dbReference>
<dbReference type="OrthoDB" id="2021138at2759"/>
<organism evidence="3 4">
    <name type="scientific">Paraphoma chrysanthemicola</name>
    <dbReference type="NCBI Taxonomy" id="798071"/>
    <lineage>
        <taxon>Eukaryota</taxon>
        <taxon>Fungi</taxon>
        <taxon>Dikarya</taxon>
        <taxon>Ascomycota</taxon>
        <taxon>Pezizomycotina</taxon>
        <taxon>Dothideomycetes</taxon>
        <taxon>Pleosporomycetidae</taxon>
        <taxon>Pleosporales</taxon>
        <taxon>Pleosporineae</taxon>
        <taxon>Phaeosphaeriaceae</taxon>
        <taxon>Paraphoma</taxon>
    </lineage>
</organism>
<keyword evidence="4" id="KW-1185">Reference proteome</keyword>
<feature type="binding site" evidence="1">
    <location>
        <position position="112"/>
    </location>
    <ligand>
        <name>Mg(2+)</name>
        <dbReference type="ChEBI" id="CHEBI:18420"/>
        <label>1</label>
    </ligand>
</feature>
<keyword evidence="1" id="KW-0479">Metal-binding</keyword>
<comment type="cofactor">
    <cofactor evidence="1">
        <name>Mg(2+)</name>
        <dbReference type="ChEBI" id="CHEBI:18420"/>
    </cofactor>
    <text evidence="1">Binds 2 magnesium ions per subunit.</text>
</comment>
<feature type="compositionally biased region" description="Basic and acidic residues" evidence="2">
    <location>
        <begin position="471"/>
        <end position="481"/>
    </location>
</feature>
<dbReference type="PANTHER" id="PTHR16222:SF28">
    <property type="entry name" value="ADP-RIBOSYLGLYCOHYDROLASE"/>
    <property type="match status" value="1"/>
</dbReference>
<evidence type="ECO:0000313" key="4">
    <source>
        <dbReference type="Proteomes" id="UP000813461"/>
    </source>
</evidence>
<dbReference type="InterPro" id="IPR005502">
    <property type="entry name" value="Ribosyl_crysJ1"/>
</dbReference>
<protein>
    <submittedName>
        <fullName evidence="3">ADP-ribosylglycohydrolase-domain-containing protein</fullName>
    </submittedName>
</protein>
<comment type="caution">
    <text evidence="3">The sequence shown here is derived from an EMBL/GenBank/DDBJ whole genome shotgun (WGS) entry which is preliminary data.</text>
</comment>
<dbReference type="Pfam" id="PF03747">
    <property type="entry name" value="ADP_ribosyl_GH"/>
    <property type="match status" value="1"/>
</dbReference>
<feature type="binding site" evidence="1">
    <location>
        <position position="113"/>
    </location>
    <ligand>
        <name>Mg(2+)</name>
        <dbReference type="ChEBI" id="CHEBI:18420"/>
        <label>1</label>
    </ligand>
</feature>
<dbReference type="GO" id="GO:0046872">
    <property type="term" value="F:metal ion binding"/>
    <property type="evidence" value="ECO:0007669"/>
    <property type="project" value="UniProtKB-KW"/>
</dbReference>
<feature type="binding site" evidence="1">
    <location>
        <position position="381"/>
    </location>
    <ligand>
        <name>Mg(2+)</name>
        <dbReference type="ChEBI" id="CHEBI:18420"/>
        <label>1</label>
    </ligand>
</feature>
<evidence type="ECO:0000313" key="3">
    <source>
        <dbReference type="EMBL" id="KAH7084379.1"/>
    </source>
</evidence>
<dbReference type="InterPro" id="IPR036705">
    <property type="entry name" value="Ribosyl_crysJ1_sf"/>
</dbReference>
<dbReference type="InterPro" id="IPR050792">
    <property type="entry name" value="ADP-ribosylglycohydrolase"/>
</dbReference>
<accession>A0A8K0VX15</accession>
<name>A0A8K0VX15_9PLEO</name>
<evidence type="ECO:0000256" key="2">
    <source>
        <dbReference type="SAM" id="MobiDB-lite"/>
    </source>
</evidence>
<feature type="binding site" evidence="1">
    <location>
        <position position="382"/>
    </location>
    <ligand>
        <name>Mg(2+)</name>
        <dbReference type="ChEBI" id="CHEBI:18420"/>
        <label>1</label>
    </ligand>
</feature>
<dbReference type="Proteomes" id="UP000813461">
    <property type="component" value="Unassembled WGS sequence"/>
</dbReference>
<reference evidence="3" key="1">
    <citation type="journal article" date="2021" name="Nat. Commun.">
        <title>Genetic determinants of endophytism in the Arabidopsis root mycobiome.</title>
        <authorList>
            <person name="Mesny F."/>
            <person name="Miyauchi S."/>
            <person name="Thiergart T."/>
            <person name="Pickel B."/>
            <person name="Atanasova L."/>
            <person name="Karlsson M."/>
            <person name="Huettel B."/>
            <person name="Barry K.W."/>
            <person name="Haridas S."/>
            <person name="Chen C."/>
            <person name="Bauer D."/>
            <person name="Andreopoulos W."/>
            <person name="Pangilinan J."/>
            <person name="LaButti K."/>
            <person name="Riley R."/>
            <person name="Lipzen A."/>
            <person name="Clum A."/>
            <person name="Drula E."/>
            <person name="Henrissat B."/>
            <person name="Kohler A."/>
            <person name="Grigoriev I.V."/>
            <person name="Martin F.M."/>
            <person name="Hacquard S."/>
        </authorList>
    </citation>
    <scope>NUCLEOTIDE SEQUENCE</scope>
    <source>
        <strain evidence="3">MPI-SDFR-AT-0120</strain>
    </source>
</reference>
<feature type="binding site" evidence="1">
    <location>
        <position position="114"/>
    </location>
    <ligand>
        <name>Mg(2+)</name>
        <dbReference type="ChEBI" id="CHEBI:18420"/>
        <label>1</label>
    </ligand>
</feature>
<feature type="region of interest" description="Disordered" evidence="2">
    <location>
        <begin position="471"/>
        <end position="493"/>
    </location>
</feature>
<feature type="binding site" evidence="1">
    <location>
        <position position="379"/>
    </location>
    <ligand>
        <name>Mg(2+)</name>
        <dbReference type="ChEBI" id="CHEBI:18420"/>
        <label>1</label>
    </ligand>
</feature>
<dbReference type="AlphaFoldDB" id="A0A8K0VX15"/>
<dbReference type="EMBL" id="JAGMVJ010000012">
    <property type="protein sequence ID" value="KAH7084379.1"/>
    <property type="molecule type" value="Genomic_DNA"/>
</dbReference>
<dbReference type="Gene3D" id="1.10.4080.10">
    <property type="entry name" value="ADP-ribosylation/Crystallin J1"/>
    <property type="match status" value="1"/>
</dbReference>
<gene>
    <name evidence="3" type="ORF">FB567DRAFT_570541</name>
</gene>
<dbReference type="SUPFAM" id="SSF101478">
    <property type="entry name" value="ADP-ribosylglycohydrolase"/>
    <property type="match status" value="1"/>
</dbReference>
<evidence type="ECO:0000256" key="1">
    <source>
        <dbReference type="PIRSR" id="PIRSR605502-1"/>
    </source>
</evidence>
<keyword evidence="1" id="KW-0460">Magnesium</keyword>